<dbReference type="STRING" id="1314778.A0A5C3PBY8"/>
<dbReference type="PANTHER" id="PTHR14187:SF5">
    <property type="entry name" value="HEAT SHOCK 70 KDA PROTEIN 12A"/>
    <property type="match status" value="1"/>
</dbReference>
<organism evidence="2 3">
    <name type="scientific">Polyporus arcularius HHB13444</name>
    <dbReference type="NCBI Taxonomy" id="1314778"/>
    <lineage>
        <taxon>Eukaryota</taxon>
        <taxon>Fungi</taxon>
        <taxon>Dikarya</taxon>
        <taxon>Basidiomycota</taxon>
        <taxon>Agaricomycotina</taxon>
        <taxon>Agaricomycetes</taxon>
        <taxon>Polyporales</taxon>
        <taxon>Polyporaceae</taxon>
        <taxon>Polyporus</taxon>
    </lineage>
</organism>
<dbReference type="AlphaFoldDB" id="A0A5C3PBY8"/>
<keyword evidence="3" id="KW-1185">Reference proteome</keyword>
<sequence length="603" mass="66611">MTELKLYKGTARKLVLSLDIGTTFSGMSYAVLDPGQVPKIEPVKRYPGLEDCPGDYRVPSELYYRRDGSVHSVGAEAAWGDVEMEPDYNQLVHSRWFKLHLRPDNLDTSEVNKKNIPALPAGKTVVQVFADFLRYMVDCARTYISESEASGELLWASVKDTIDFVLCHPNGWEGLQQSKMRQAAILAGLVPDTAEGRDRVHFVSEGEAGLHFCVQNCLTSESITPGERIMVVDAGGGTVDISSYVFKSSAPLSVEETSSPDCVMLGSVTVNMRAQDFFKERLTGSKYGKEVHIKRMMKEFEKSIKPRFTNEPKRAYYFPTGLMDNNSALGIKNGSLSVTHENMMSLFRPSLDGIVAAIKKQFQDTRGTPYTAVFLIGGFSANKWLFTNLKTTLEQLGLRLYRPDTHASKAVADGAIWHYFERFVSYRIAKATYGTSVSVEFDPSDPEHRAQQGSMHLGPAGLMLDNGFSAILKKGTRIRDDEEFTQTYCLVRSPLREMNETSSDIIAYTGNKADPPTFMGTGSGDFKRLCVVRADISKVSDGLVMGMFGPLAAKKISVVLRCGAELQAQISWLEDGEEKRGPAQLVYDDPDGAADDVVSPNSS</sequence>
<reference evidence="2 3" key="1">
    <citation type="journal article" date="2019" name="Nat. Ecol. Evol.">
        <title>Megaphylogeny resolves global patterns of mushroom evolution.</title>
        <authorList>
            <person name="Varga T."/>
            <person name="Krizsan K."/>
            <person name="Foldi C."/>
            <person name="Dima B."/>
            <person name="Sanchez-Garcia M."/>
            <person name="Sanchez-Ramirez S."/>
            <person name="Szollosi G.J."/>
            <person name="Szarkandi J.G."/>
            <person name="Papp V."/>
            <person name="Albert L."/>
            <person name="Andreopoulos W."/>
            <person name="Angelini C."/>
            <person name="Antonin V."/>
            <person name="Barry K.W."/>
            <person name="Bougher N.L."/>
            <person name="Buchanan P."/>
            <person name="Buyck B."/>
            <person name="Bense V."/>
            <person name="Catcheside P."/>
            <person name="Chovatia M."/>
            <person name="Cooper J."/>
            <person name="Damon W."/>
            <person name="Desjardin D."/>
            <person name="Finy P."/>
            <person name="Geml J."/>
            <person name="Haridas S."/>
            <person name="Hughes K."/>
            <person name="Justo A."/>
            <person name="Karasinski D."/>
            <person name="Kautmanova I."/>
            <person name="Kiss B."/>
            <person name="Kocsube S."/>
            <person name="Kotiranta H."/>
            <person name="LaButti K.M."/>
            <person name="Lechner B.E."/>
            <person name="Liimatainen K."/>
            <person name="Lipzen A."/>
            <person name="Lukacs Z."/>
            <person name="Mihaltcheva S."/>
            <person name="Morgado L.N."/>
            <person name="Niskanen T."/>
            <person name="Noordeloos M.E."/>
            <person name="Ohm R.A."/>
            <person name="Ortiz-Santana B."/>
            <person name="Ovrebo C."/>
            <person name="Racz N."/>
            <person name="Riley R."/>
            <person name="Savchenko A."/>
            <person name="Shiryaev A."/>
            <person name="Soop K."/>
            <person name="Spirin V."/>
            <person name="Szebenyi C."/>
            <person name="Tomsovsky M."/>
            <person name="Tulloss R.E."/>
            <person name="Uehling J."/>
            <person name="Grigoriev I.V."/>
            <person name="Vagvolgyi C."/>
            <person name="Papp T."/>
            <person name="Martin F.M."/>
            <person name="Miettinen O."/>
            <person name="Hibbett D.S."/>
            <person name="Nagy L.G."/>
        </authorList>
    </citation>
    <scope>NUCLEOTIDE SEQUENCE [LARGE SCALE GENOMIC DNA]</scope>
    <source>
        <strain evidence="2 3">HHB13444</strain>
    </source>
</reference>
<dbReference type="SUPFAM" id="SSF53067">
    <property type="entry name" value="Actin-like ATPase domain"/>
    <property type="match status" value="2"/>
</dbReference>
<dbReference type="Gene3D" id="3.90.640.10">
    <property type="entry name" value="Actin, Chain A, domain 4"/>
    <property type="match status" value="1"/>
</dbReference>
<dbReference type="Gene3D" id="3.30.420.40">
    <property type="match status" value="2"/>
</dbReference>
<name>A0A5C3PBY8_9APHY</name>
<feature type="region of interest" description="Disordered" evidence="1">
    <location>
        <begin position="577"/>
        <end position="603"/>
    </location>
</feature>
<evidence type="ECO:0000313" key="2">
    <source>
        <dbReference type="EMBL" id="TFK87244.1"/>
    </source>
</evidence>
<dbReference type="InterPro" id="IPR043129">
    <property type="entry name" value="ATPase_NBD"/>
</dbReference>
<dbReference type="EMBL" id="ML211162">
    <property type="protein sequence ID" value="TFK87244.1"/>
    <property type="molecule type" value="Genomic_DNA"/>
</dbReference>
<evidence type="ECO:0000313" key="3">
    <source>
        <dbReference type="Proteomes" id="UP000308197"/>
    </source>
</evidence>
<protein>
    <recommendedName>
        <fullName evidence="4">Actin-like ATPase domain-containing protein</fullName>
    </recommendedName>
</protein>
<gene>
    <name evidence="2" type="ORF">K466DRAFT_599648</name>
</gene>
<dbReference type="InParanoid" id="A0A5C3PBY8"/>
<evidence type="ECO:0008006" key="4">
    <source>
        <dbReference type="Google" id="ProtNLM"/>
    </source>
</evidence>
<dbReference type="PANTHER" id="PTHR14187">
    <property type="entry name" value="ALPHA KINASE/ELONGATION FACTOR 2 KINASE"/>
    <property type="match status" value="1"/>
</dbReference>
<dbReference type="CDD" id="cd10170">
    <property type="entry name" value="ASKHA_NBD_HSP70"/>
    <property type="match status" value="1"/>
</dbReference>
<proteinExistence type="predicted"/>
<evidence type="ECO:0000256" key="1">
    <source>
        <dbReference type="SAM" id="MobiDB-lite"/>
    </source>
</evidence>
<dbReference type="Proteomes" id="UP000308197">
    <property type="component" value="Unassembled WGS sequence"/>
</dbReference>
<accession>A0A5C3PBY8</accession>